<evidence type="ECO:0000256" key="1">
    <source>
        <dbReference type="ARBA" id="ARBA00022670"/>
    </source>
</evidence>
<evidence type="ECO:0000256" key="3">
    <source>
        <dbReference type="ARBA" id="ARBA00038374"/>
    </source>
</evidence>
<dbReference type="AlphaFoldDB" id="A0A1F4TQ55"/>
<dbReference type="InterPro" id="IPR032525">
    <property type="entry name" value="Peptidase_U32_C"/>
</dbReference>
<organism evidence="5 6">
    <name type="scientific">candidate division WOR-1 bacterium RIFOXYC2_FULL_41_25</name>
    <dbReference type="NCBI Taxonomy" id="1802586"/>
    <lineage>
        <taxon>Bacteria</taxon>
        <taxon>Bacillati</taxon>
        <taxon>Saganbacteria</taxon>
    </lineage>
</organism>
<accession>A0A1F4TQ55</accession>
<dbReference type="GO" id="GO:0006508">
    <property type="term" value="P:proteolysis"/>
    <property type="evidence" value="ECO:0007669"/>
    <property type="project" value="UniProtKB-KW"/>
</dbReference>
<evidence type="ECO:0000313" key="6">
    <source>
        <dbReference type="Proteomes" id="UP000177309"/>
    </source>
</evidence>
<dbReference type="Gene3D" id="2.40.30.10">
    <property type="entry name" value="Translation factors"/>
    <property type="match status" value="1"/>
</dbReference>
<evidence type="ECO:0000256" key="2">
    <source>
        <dbReference type="ARBA" id="ARBA00022801"/>
    </source>
</evidence>
<keyword evidence="2" id="KW-0378">Hydrolase</keyword>
<dbReference type="GO" id="GO:0008233">
    <property type="term" value="F:peptidase activity"/>
    <property type="evidence" value="ECO:0007669"/>
    <property type="project" value="UniProtKB-KW"/>
</dbReference>
<dbReference type="PANTHER" id="PTHR30217">
    <property type="entry name" value="PEPTIDASE U32 FAMILY"/>
    <property type="match status" value="1"/>
</dbReference>
<dbReference type="PROSITE" id="PS01276">
    <property type="entry name" value="PEPTIDASE_U32"/>
    <property type="match status" value="1"/>
</dbReference>
<comment type="similarity">
    <text evidence="3">Belongs to the peptidase U32 family.</text>
</comment>
<reference evidence="5 6" key="1">
    <citation type="journal article" date="2016" name="Nat. Commun.">
        <title>Thousands of microbial genomes shed light on interconnected biogeochemical processes in an aquifer system.</title>
        <authorList>
            <person name="Anantharaman K."/>
            <person name="Brown C.T."/>
            <person name="Hug L.A."/>
            <person name="Sharon I."/>
            <person name="Castelle C.J."/>
            <person name="Probst A.J."/>
            <person name="Thomas B.C."/>
            <person name="Singh A."/>
            <person name="Wilkins M.J."/>
            <person name="Karaoz U."/>
            <person name="Brodie E.L."/>
            <person name="Williams K.H."/>
            <person name="Hubbard S.S."/>
            <person name="Banfield J.F."/>
        </authorList>
    </citation>
    <scope>NUCLEOTIDE SEQUENCE [LARGE SCALE GENOMIC DNA]</scope>
</reference>
<gene>
    <name evidence="5" type="ORF">A2462_03530</name>
</gene>
<dbReference type="PANTHER" id="PTHR30217:SF6">
    <property type="entry name" value="TRNA HYDROXYLATION PROTEIN P"/>
    <property type="match status" value="1"/>
</dbReference>
<proteinExistence type="inferred from homology"/>
<protein>
    <recommendedName>
        <fullName evidence="4">Peptidase family U32 C-terminal domain-containing protein</fullName>
    </recommendedName>
</protein>
<keyword evidence="1" id="KW-0645">Protease</keyword>
<evidence type="ECO:0000259" key="4">
    <source>
        <dbReference type="Pfam" id="PF16325"/>
    </source>
</evidence>
<feature type="domain" description="Peptidase family U32 C-terminal" evidence="4">
    <location>
        <begin position="313"/>
        <end position="404"/>
    </location>
</feature>
<evidence type="ECO:0000313" key="5">
    <source>
        <dbReference type="EMBL" id="OGC34767.1"/>
    </source>
</evidence>
<dbReference type="InterPro" id="IPR001539">
    <property type="entry name" value="Peptidase_U32"/>
</dbReference>
<dbReference type="Pfam" id="PF16325">
    <property type="entry name" value="Peptidase_U32_C"/>
    <property type="match status" value="1"/>
</dbReference>
<dbReference type="EMBL" id="MEUI01000013">
    <property type="protein sequence ID" value="OGC34767.1"/>
    <property type="molecule type" value="Genomic_DNA"/>
</dbReference>
<dbReference type="Pfam" id="PF01136">
    <property type="entry name" value="Peptidase_U32"/>
    <property type="match status" value="1"/>
</dbReference>
<name>A0A1F4TQ55_UNCSA</name>
<dbReference type="Proteomes" id="UP000177309">
    <property type="component" value="Unassembled WGS sequence"/>
</dbReference>
<sequence>MRHKPELLSPAGNLEKLQAAVSFGADAVYVGAGEFSLRAPQTSFDLVELKQGIEFAQRHKVKVYLAMNIFAFDEDFTGMMDYLEQAVPLGIDAVIISDPGLLALVHKKYPKLKIHLSTQANTLNAEAVRFWQGQGVKRVVLGRELSLIQVKKIKQAVPKMEIELFVHGAMCMSYSGRCLLSKFMTDRSANRGECSHPCRWQYQMKEMQRPDEEFSIEEDQRGTYVMNSKDLCMIEHLPELIEAGVDSFKIEGRMKSVYYVALVTKIYREVIEGKREVESGKRELGNVSHRHYCTGFYLGDVDRENQGEDATVRNYTFVGVVENHNLETKELEIKARNYFAVGDELEIIDPAVKEIKSFKVEFVRRSGSQAVRQLGGQEITEAHNQYHVFVQTNLEKVSKNSLLRRESSTVVQ</sequence>
<comment type="caution">
    <text evidence="5">The sequence shown here is derived from an EMBL/GenBank/DDBJ whole genome shotgun (WGS) entry which is preliminary data.</text>
</comment>
<dbReference type="InterPro" id="IPR051454">
    <property type="entry name" value="RNA/ubiquinone_mod_enzymes"/>
</dbReference>